<dbReference type="InterPro" id="IPR010773">
    <property type="entry name" value="Mycophage_PG1_Gp7"/>
</dbReference>
<dbReference type="RefSeq" id="WP_377545628.1">
    <property type="nucleotide sequence ID" value="NZ_JBHSBN010000008.1"/>
</dbReference>
<organism evidence="2 3">
    <name type="scientific">Micromonospora zhanjiangensis</name>
    <dbReference type="NCBI Taxonomy" id="1522057"/>
    <lineage>
        <taxon>Bacteria</taxon>
        <taxon>Bacillati</taxon>
        <taxon>Actinomycetota</taxon>
        <taxon>Actinomycetes</taxon>
        <taxon>Micromonosporales</taxon>
        <taxon>Micromonosporaceae</taxon>
        <taxon>Micromonospora</taxon>
    </lineage>
</organism>
<keyword evidence="3" id="KW-1185">Reference proteome</keyword>
<reference evidence="3" key="1">
    <citation type="journal article" date="2019" name="Int. J. Syst. Evol. Microbiol.">
        <title>The Global Catalogue of Microorganisms (GCM) 10K type strain sequencing project: providing services to taxonomists for standard genome sequencing and annotation.</title>
        <authorList>
            <consortium name="The Broad Institute Genomics Platform"/>
            <consortium name="The Broad Institute Genome Sequencing Center for Infectious Disease"/>
            <person name="Wu L."/>
            <person name="Ma J."/>
        </authorList>
    </citation>
    <scope>NUCLEOTIDE SEQUENCE [LARGE SCALE GENOMIC DNA]</scope>
    <source>
        <strain evidence="3">2902at01</strain>
    </source>
</reference>
<dbReference type="Pfam" id="PF07098">
    <property type="entry name" value="DUF1360"/>
    <property type="match status" value="1"/>
</dbReference>
<keyword evidence="1" id="KW-1133">Transmembrane helix</keyword>
<sequence>MSVRDRLARLRRAYAPHEHRPLDGYLVAMGTYAGVTATIAGLARATGRSMPVRPAAADVVLLSIATHKLSRLLSKDAITSPLRAPFTSYQRPIGSGEVMEQVRDQGSSAKHAIGELLSCPFCLAVWVATGLTGGLVLAPRLTRLVATALTAVAASDFLQMGYAMAQRAAERDSGAGRVAGEAGGPTGRSG</sequence>
<evidence type="ECO:0000313" key="2">
    <source>
        <dbReference type="EMBL" id="MFC4107087.1"/>
    </source>
</evidence>
<evidence type="ECO:0000256" key="1">
    <source>
        <dbReference type="SAM" id="Phobius"/>
    </source>
</evidence>
<accession>A0ABV8KMC5</accession>
<name>A0ABV8KMC5_9ACTN</name>
<keyword evidence="1" id="KW-0472">Membrane</keyword>
<feature type="transmembrane region" description="Helical" evidence="1">
    <location>
        <begin position="24"/>
        <end position="43"/>
    </location>
</feature>
<keyword evidence="1" id="KW-0812">Transmembrane</keyword>
<comment type="caution">
    <text evidence="2">The sequence shown here is derived from an EMBL/GenBank/DDBJ whole genome shotgun (WGS) entry which is preliminary data.</text>
</comment>
<feature type="transmembrane region" description="Helical" evidence="1">
    <location>
        <begin position="116"/>
        <end position="138"/>
    </location>
</feature>
<evidence type="ECO:0000313" key="3">
    <source>
        <dbReference type="Proteomes" id="UP001595868"/>
    </source>
</evidence>
<dbReference type="EMBL" id="JBHSBN010000008">
    <property type="protein sequence ID" value="MFC4107087.1"/>
    <property type="molecule type" value="Genomic_DNA"/>
</dbReference>
<proteinExistence type="predicted"/>
<protein>
    <submittedName>
        <fullName evidence="2">DUF1360 domain-containing protein</fullName>
    </submittedName>
</protein>
<gene>
    <name evidence="2" type="ORF">ACFOX0_14270</name>
</gene>
<dbReference type="Proteomes" id="UP001595868">
    <property type="component" value="Unassembled WGS sequence"/>
</dbReference>